<name>A0A7W9LFV5_9ACTN</name>
<dbReference type="AlphaFoldDB" id="A0A7W9LFV5"/>
<dbReference type="Pfam" id="PF00561">
    <property type="entry name" value="Abhydrolase_1"/>
    <property type="match status" value="1"/>
</dbReference>
<dbReference type="InterPro" id="IPR002410">
    <property type="entry name" value="Peptidase_S33"/>
</dbReference>
<proteinExistence type="inferred from homology"/>
<dbReference type="EMBL" id="JACHMB010000001">
    <property type="protein sequence ID" value="MBB5782275.1"/>
    <property type="molecule type" value="Genomic_DNA"/>
</dbReference>
<dbReference type="PANTHER" id="PTHR43248">
    <property type="entry name" value="2-SUCCINYL-6-HYDROXY-2,4-CYCLOHEXADIENE-1-CARBOXYLATE SYNTHASE"/>
    <property type="match status" value="1"/>
</dbReference>
<feature type="domain" description="AB hydrolase-1" evidence="3">
    <location>
        <begin position="43"/>
        <end position="211"/>
    </location>
</feature>
<evidence type="ECO:0000313" key="4">
    <source>
        <dbReference type="EMBL" id="MBB5782275.1"/>
    </source>
</evidence>
<reference evidence="4 5" key="1">
    <citation type="submission" date="2020-08" db="EMBL/GenBank/DDBJ databases">
        <title>Sequencing the genomes of 1000 actinobacteria strains.</title>
        <authorList>
            <person name="Klenk H.-P."/>
        </authorList>
    </citation>
    <scope>NUCLEOTIDE SEQUENCE [LARGE SCALE GENOMIC DNA]</scope>
    <source>
        <strain evidence="4 5">DSM 45507</strain>
    </source>
</reference>
<sequence length="428" mass="47313">MTSLVLADHTFVVPLDHDDPDAGQIEVYAREVRAAGKAGEGRPWLLFLNGGPGFSAPRPLGNEGWLIRALANYRVLLLDQRGTGRSTPVNRHTLARLGSTAQQADYLAHFRADAIVRDAEVIRRTLIHDEPWTVLGQSFGGYCTTTYLSFAPYGLRQALITGGLPGLHAGADDAYRALYPTVATKNAQHYERYPEDIERVRQIARHLRDHDVRLPSGRQLTIEAFQSLGNLLGAATGSRQLHYLLENPFTGGTHLSDAFLLQIDAQLSWASANPLYFLLHEATYAQTDAPTGWSAQRTRTEFPHFDAAAALEGGTPILFTGEMIYPWLFDNDPLLRPLRDVANRLADRRAWTPLYDVPQLAANTVPVAAAVYAGDMYVARDLSLDTAQTIAGLRLWLTDEYEHDGLRASDGTVLDRLLAIVHQNPKTT</sequence>
<dbReference type="InterPro" id="IPR000073">
    <property type="entry name" value="AB_hydrolase_1"/>
</dbReference>
<dbReference type="RefSeq" id="WP_185075406.1">
    <property type="nucleotide sequence ID" value="NZ_JACHMB010000001.1"/>
</dbReference>
<comment type="similarity">
    <text evidence="1">Belongs to the peptidase S33 family.</text>
</comment>
<keyword evidence="2" id="KW-0378">Hydrolase</keyword>
<keyword evidence="5" id="KW-1185">Reference proteome</keyword>
<organism evidence="4 5">
    <name type="scientific">Nonomuraea jabiensis</name>
    <dbReference type="NCBI Taxonomy" id="882448"/>
    <lineage>
        <taxon>Bacteria</taxon>
        <taxon>Bacillati</taxon>
        <taxon>Actinomycetota</taxon>
        <taxon>Actinomycetes</taxon>
        <taxon>Streptosporangiales</taxon>
        <taxon>Streptosporangiaceae</taxon>
        <taxon>Nonomuraea</taxon>
    </lineage>
</organism>
<dbReference type="SUPFAM" id="SSF53474">
    <property type="entry name" value="alpha/beta-Hydrolases"/>
    <property type="match status" value="1"/>
</dbReference>
<dbReference type="PANTHER" id="PTHR43248:SF2">
    <property type="entry name" value="PROLYL AMINOPEPTIDASE"/>
    <property type="match status" value="1"/>
</dbReference>
<dbReference type="Gene3D" id="3.40.50.1820">
    <property type="entry name" value="alpha/beta hydrolase"/>
    <property type="match status" value="1"/>
</dbReference>
<evidence type="ECO:0000256" key="1">
    <source>
        <dbReference type="ARBA" id="ARBA00010088"/>
    </source>
</evidence>
<dbReference type="PRINTS" id="PR00793">
    <property type="entry name" value="PROAMNOPTASE"/>
</dbReference>
<comment type="caution">
    <text evidence="4">The sequence shown here is derived from an EMBL/GenBank/DDBJ whole genome shotgun (WGS) entry which is preliminary data.</text>
</comment>
<evidence type="ECO:0000259" key="3">
    <source>
        <dbReference type="Pfam" id="PF00561"/>
    </source>
</evidence>
<evidence type="ECO:0000313" key="5">
    <source>
        <dbReference type="Proteomes" id="UP000579153"/>
    </source>
</evidence>
<dbReference type="InterPro" id="IPR029058">
    <property type="entry name" value="AB_hydrolase_fold"/>
</dbReference>
<gene>
    <name evidence="4" type="ORF">HD596_009031</name>
</gene>
<evidence type="ECO:0000256" key="2">
    <source>
        <dbReference type="ARBA" id="ARBA00022801"/>
    </source>
</evidence>
<protein>
    <submittedName>
        <fullName evidence="4">Pimeloyl-ACP methyl ester carboxylesterase</fullName>
    </submittedName>
</protein>
<dbReference type="Proteomes" id="UP000579153">
    <property type="component" value="Unassembled WGS sequence"/>
</dbReference>
<accession>A0A7W9LFV5</accession>
<dbReference type="GO" id="GO:0004177">
    <property type="term" value="F:aminopeptidase activity"/>
    <property type="evidence" value="ECO:0007669"/>
    <property type="project" value="UniProtKB-EC"/>
</dbReference>
<dbReference type="GO" id="GO:0006508">
    <property type="term" value="P:proteolysis"/>
    <property type="evidence" value="ECO:0007669"/>
    <property type="project" value="InterPro"/>
</dbReference>
<dbReference type="InterPro" id="IPR051601">
    <property type="entry name" value="Serine_prot/Carboxylest_S33"/>
</dbReference>